<dbReference type="InterPro" id="IPR043502">
    <property type="entry name" value="DNA/RNA_pol_sf"/>
</dbReference>
<dbReference type="SUPFAM" id="SSF57756">
    <property type="entry name" value="Retrovirus zinc finger-like domains"/>
    <property type="match status" value="2"/>
</dbReference>
<feature type="region of interest" description="Disordered" evidence="7">
    <location>
        <begin position="1569"/>
        <end position="1645"/>
    </location>
</feature>
<feature type="region of interest" description="Disordered" evidence="7">
    <location>
        <begin position="2668"/>
        <end position="2739"/>
    </location>
</feature>
<dbReference type="Pfam" id="PF22936">
    <property type="entry name" value="Pol_BBD"/>
    <property type="match status" value="1"/>
</dbReference>
<evidence type="ECO:0000256" key="5">
    <source>
        <dbReference type="PROSITE-ProRule" id="PRU00047"/>
    </source>
</evidence>
<dbReference type="InterPro" id="IPR001584">
    <property type="entry name" value="Integrase_cat-core"/>
</dbReference>
<dbReference type="Pfam" id="PF07727">
    <property type="entry name" value="RVT_2"/>
    <property type="match status" value="2"/>
</dbReference>
<dbReference type="SMART" id="SM00343">
    <property type="entry name" value="ZnF_C2HC"/>
    <property type="match status" value="2"/>
</dbReference>
<dbReference type="CDD" id="cd09272">
    <property type="entry name" value="RNase_HI_RT_Ty1"/>
    <property type="match status" value="1"/>
</dbReference>
<dbReference type="Pfam" id="PF00098">
    <property type="entry name" value="zf-CCHC"/>
    <property type="match status" value="1"/>
</dbReference>
<evidence type="ECO:0000256" key="7">
    <source>
        <dbReference type="SAM" id="MobiDB-lite"/>
    </source>
</evidence>
<keyword evidence="6" id="KW-0175">Coiled coil</keyword>
<dbReference type="InterPro" id="IPR012337">
    <property type="entry name" value="RNaseH-like_sf"/>
</dbReference>
<gene>
    <name evidence="10" type="ORF">OSB04_015633</name>
</gene>
<dbReference type="GO" id="GO:0008270">
    <property type="term" value="F:zinc ion binding"/>
    <property type="evidence" value="ECO:0007669"/>
    <property type="project" value="UniProtKB-KW"/>
</dbReference>
<evidence type="ECO:0000256" key="4">
    <source>
        <dbReference type="ARBA" id="ARBA00022801"/>
    </source>
</evidence>
<dbReference type="PANTHER" id="PTHR42648">
    <property type="entry name" value="TRANSPOSASE, PUTATIVE-RELATED"/>
    <property type="match status" value="1"/>
</dbReference>
<keyword evidence="1" id="KW-0645">Protease</keyword>
<dbReference type="InterPro" id="IPR013103">
    <property type="entry name" value="RVT_2"/>
</dbReference>
<reference evidence="10" key="1">
    <citation type="submission" date="2023-03" db="EMBL/GenBank/DDBJ databases">
        <title>Chromosome-scale reference genome and RAD-based genetic map of yellow starthistle (Centaurea solstitialis) reveal putative structural variation and QTLs associated with invader traits.</title>
        <authorList>
            <person name="Reatini B."/>
            <person name="Cang F.A."/>
            <person name="Jiang Q."/>
            <person name="Mckibben M.T.W."/>
            <person name="Barker M.S."/>
            <person name="Rieseberg L.H."/>
            <person name="Dlugosch K.M."/>
        </authorList>
    </citation>
    <scope>NUCLEOTIDE SEQUENCE</scope>
    <source>
        <strain evidence="10">CAN-66</strain>
        <tissue evidence="10">Leaf</tissue>
    </source>
</reference>
<keyword evidence="11" id="KW-1185">Reference proteome</keyword>
<dbReference type="GO" id="GO:0015074">
    <property type="term" value="P:DNA integration"/>
    <property type="evidence" value="ECO:0007669"/>
    <property type="project" value="InterPro"/>
</dbReference>
<keyword evidence="5" id="KW-0863">Zinc-finger</keyword>
<feature type="compositionally biased region" description="Low complexity" evidence="7">
    <location>
        <begin position="1569"/>
        <end position="1584"/>
    </location>
</feature>
<feature type="compositionally biased region" description="Low complexity" evidence="7">
    <location>
        <begin position="2930"/>
        <end position="2948"/>
    </location>
</feature>
<dbReference type="SUPFAM" id="SSF53098">
    <property type="entry name" value="Ribonuclease H-like"/>
    <property type="match status" value="1"/>
</dbReference>
<dbReference type="Gene3D" id="4.10.60.10">
    <property type="entry name" value="Zinc finger, CCHC-type"/>
    <property type="match status" value="2"/>
</dbReference>
<keyword evidence="2" id="KW-0479">Metal-binding</keyword>
<dbReference type="InterPro" id="IPR001878">
    <property type="entry name" value="Znf_CCHC"/>
</dbReference>
<dbReference type="Pfam" id="PF13976">
    <property type="entry name" value="gag_pre-integrs"/>
    <property type="match status" value="1"/>
</dbReference>
<dbReference type="GO" id="GO:0006508">
    <property type="term" value="P:proteolysis"/>
    <property type="evidence" value="ECO:0007669"/>
    <property type="project" value="UniProtKB-KW"/>
</dbReference>
<dbReference type="PANTHER" id="PTHR42648:SF18">
    <property type="entry name" value="RETROTRANSPOSON, UNCLASSIFIED-LIKE PROTEIN"/>
    <property type="match status" value="1"/>
</dbReference>
<keyword evidence="3" id="KW-0064">Aspartyl protease</keyword>
<dbReference type="InterPro" id="IPR057670">
    <property type="entry name" value="SH3_retrovirus"/>
</dbReference>
<dbReference type="InterPro" id="IPR054722">
    <property type="entry name" value="PolX-like_BBD"/>
</dbReference>
<feature type="region of interest" description="Disordered" evidence="7">
    <location>
        <begin position="3253"/>
        <end position="3295"/>
    </location>
</feature>
<evidence type="ECO:0008006" key="12">
    <source>
        <dbReference type="Google" id="ProtNLM"/>
    </source>
</evidence>
<dbReference type="Pfam" id="PF14223">
    <property type="entry name" value="Retrotran_gag_2"/>
    <property type="match status" value="2"/>
</dbReference>
<sequence>MNPANKREDMAMGSDSKAPVLFKDEYELWVSRFKLFVKRKEKGNLILKSIEYGPKPLPTHLVQGVRVVKEFEEMDDAEKGQYLVDLEAQNCLIQAIPNEIYRKLDSYDDSAKSIWDQLERIMLGSKVGNQMRITTLMDKYENFKMKDGESLEEAYDRFVILMNDMKKNKIYRSEMDFNVKFINNLSSDWKPFTRFVKQHKALNELKVYEVFENPKLFEEEVEEAVYERKKKEKTEEESLALLTEKKKGKNVIKKGKSKVFEVDDDEDDEGSEDEERDLMFQSLLTLTEAYRKKYYNRPSSNNRRFVPRGRNFNRSVSQNQGQVYAQRNPGTYVDKYATKGVEEEKEAAEIVEEKKTNENITCFKCGKKGHVARICPAKMSKVEILRKKLELAEKQEQGLVLMADDEEWLDVSDTEDQAQMCFMGLMEEEPDDEEEEASDPQMVNDPHFIEFKNKLLEMTNPIHLKNQELEIVISKQTQELTDLTQQRDNLSSMVDKLNESVSELEYLQQQNKVLKSEIEFLTLSLTSEKDNVSSLNKTISELNFKLYKIGQSEHTFFLNKPYADRDLFSKEGLGFKNPQYLKKALEEKPAFYNLTDLRMSARFPILKGFEMKEEFSEMQEIKKHDPLYHGEKYHRVKFVYSSDNLKIKSPATLDSSNAFLQSKSQWESDGILKPYVPTLELEKKILELENKIQELLQQNEALISKSKNFVTWNSSETDSKSFVSDILDELVSSISNSIFDIPDSKCDSETQDPSSKIYTEGLDDIQENVIRDVTSDGYVAYKESSALSSTDVVTPFNLKSVDDTQPIICESSKSLCNDQNSQSVKSIHESSSSCVSPKVSDDSLQDEILCLKKTHESVKKQFQNTIKQLRLELAQHKCDSKFWSSKCSSLTKSYDRLVERLSVYEEGLHYAGKNQKIVAPPVTDSYIKNRRFTQGVQSMLRHFQKQLDLKKQNPNLEITEKSEEVSNHTQSNPIKLKPFDICANVSTDEVSFAMKKRRQKKTKSWSRKQVSSMQYSSSFVTPTNSRSRFSFNKNHVPSNNSSINKKATMISSNLQHLDETHTMSNTASTLHSSVSNFLPFRKFIASHKWYLDSGCSKHMTGRKEILSNYKEEYGGSVKFGNNELAPIVGQGDIVCKDITIKNVAHVVGLNHNLFSIGKFCDKDLEVYFKKRRCVVRTEEGKELLVGSRRTNLYTIRLQHKLQYPSSCLIIRSSLRQAVLWHKRLSHLNFRYIDKIVKHQLVSGIPLIKFEQEEMCPGCEKGKMKRASHPPKPEQGSKSPLSLLHMDLCGPMKYQSLAGRKYILVIVDDFSRYTWTKFLKTKDETSSLIINFIKAVQVQLKLPVQTVRTDNGTELKNSVLKSFYNSFGITQTFSAARTPEQNGVVERRNRTLVEAARSMLAESQLPQYLWAEAVNTACYTQNRSIVHRRFGQTPYHILFGRVPSVGHFKVFGCKCFVLNETENRGKFGPKSDELVFVGYSESSIAYRVLNRQTRVITESINVHFDPITELSSDISSSSVTNGVVNAASTSQGPSGSSASSNASYLDFLFQSVYDDFSNTSSSSTGNALASLSFPPSSNSESTSFTQTDPDLSETVETQSSDTSSLAIPDSSSTSIQATSDVQDILSPSSDETPVTIPSSVPSEPSITLPVDIIEPTSVNDQTPLPHTVKWTRSHPIELIIGDPTSTVKTRAATANECNFSVFLTDTEPTRVSDALQDSDWVTAMQEELNQFSALKVWRLVKRPLDKSIIDTKWLFKNKKDEHGTIVRNKARLVAKGYRQQEGIDYDQTFAPVARLEAIRMFLAYAAYKDFTVFQMDVKTAFLYGHLKEEVYVSQTEGFVDPDHPDYVYVLDKALYGLKQAPRAWYEELSSIQRVYVDDIIFGTTSKELCKKFETIMTQEFKMSMMGEINFFLGLQVKQFTDGIFINQSKYIFDLLKKYDMSSCNSIGTPMATGNKIGPDHEGKDVDLRTYRGMVGSLMYLTASRPDIMFATCVCARYQAKPKESHLAAVKRIFRYLKGTPYYGLWYPKGLGFELQAYSDADYGGCNMDRKSTSGHIQLLGNKLVSWALKKQQCVSTSTAESEYVAAASCCSQVLWMQTQLRDYGFVYKKIPIYCDSKSAIAISANPVQHSKTKHIDIRYHFLKDNVEKENIELYFVNTEYQLADLFTKALDEKRFKFLISRLDMADYEFPDTESLEIPHIISERTSLHQPHLDADRQILQAALFLEEKSNNVVYSVHAKTKAPVIAEILKNHPLFVPLTKEVAVPLIYVQQAWKLLEFHETEARSYYTTKIDHFNISFGLNKFRHLLGFPSATSRPGAVQFEPFDSLDEALASVRSIGYQGDLHTSSAFNKTNLPPTYNTLFTILNRCLTGKKTAHDTATQSMILLFQGVLFNRHYDYAALIFHDIQELKGRKVNHLAYPRFLSILIASAMAQNPEISRRLTSQKVKSFPFQSIRYPPTVFAPEVPLFSELLAYADQEVSSVRAYRSKFASMVQPEPAGPSHGAILRSEGLESMDQRSRDPGQGEQRENTERGLGGDLPDQPAHSSTANVAAQIGQISSEVPMDDVFAAADDDHAVNQPFEQVQDDDQLVDYELSPLDMHTLESFGEHDLELPQVHAESPVYLYNPVEMDQRLTIVMGYESSDSISSEDTQLLLSDSDAVCDMDAQTKELPASDDDDSDDDDDMPDQGSSRLLTQGDIRTDEGALVENPDVRLSEGDVEKHGESETGARKEVQTPPQAESSWVATSTRGEHLLPPPIDQDMRSPLMHCTTQLSHSTVSQQMVVSSSHGVLPQLVPIPQLEVGGTDTVRQLPPPTTSLVHSSSLGPLVSNVNLSLARTQVQTTFAGGFSSPAGTTVVSSAFVAGLQGSEGNPISVNITPTLNMGSIGFTLGSTRSLSDFGSSLPSSTVITELRQQSTILGSSSTPVVPVSLASAAPSSSAPPQTGTASSPDIDLSQIHVVATADQLITRSMFRANNQQMASVIKQQTARISDLEKQVALLAKGKAPMPDPPSQPSQSAADSLTISELKGLLFSKLLESGSAEDSDLVGILQQQTALQQRMANTVTNTNNLSLRSILEKDKLTGPNFLDWERNLQIVLRHERKWYVLEEPLGEAPPANASTAIRNAYQKRSDDLLDVGCLMLATMSPELQTWLMNTNAYDMIRQLRDMFQTQARTERYDATRALNACKMAKGTSVSAHVMKMKRLLDHLERLGHPVPLQLATDTILNSLSDDYKQFVMNFNMNNMERSIAELHSMDGGVKKKRGQRNTSKGKDQVQVNQSVSKAVDNRKGKGKGKKVKVNKAKTENRCFRCHEVGHWRQNCPKRHETGDQEK</sequence>
<feature type="domain" description="CCHC-type" evidence="8">
    <location>
        <begin position="362"/>
        <end position="376"/>
    </location>
</feature>
<dbReference type="GO" id="GO:0004190">
    <property type="term" value="F:aspartic-type endopeptidase activity"/>
    <property type="evidence" value="ECO:0007669"/>
    <property type="project" value="UniProtKB-KW"/>
</dbReference>
<feature type="coiled-coil region" evidence="6">
    <location>
        <begin position="466"/>
        <end position="524"/>
    </location>
</feature>
<organism evidence="10 11">
    <name type="scientific">Centaurea solstitialis</name>
    <name type="common">yellow star-thistle</name>
    <dbReference type="NCBI Taxonomy" id="347529"/>
    <lineage>
        <taxon>Eukaryota</taxon>
        <taxon>Viridiplantae</taxon>
        <taxon>Streptophyta</taxon>
        <taxon>Embryophyta</taxon>
        <taxon>Tracheophyta</taxon>
        <taxon>Spermatophyta</taxon>
        <taxon>Magnoliopsida</taxon>
        <taxon>eudicotyledons</taxon>
        <taxon>Gunneridae</taxon>
        <taxon>Pentapetalae</taxon>
        <taxon>asterids</taxon>
        <taxon>campanulids</taxon>
        <taxon>Asterales</taxon>
        <taxon>Asteraceae</taxon>
        <taxon>Carduoideae</taxon>
        <taxon>Cardueae</taxon>
        <taxon>Centaureinae</taxon>
        <taxon>Centaurea</taxon>
    </lineage>
</organism>
<dbReference type="Proteomes" id="UP001172457">
    <property type="component" value="Chromosome 4"/>
</dbReference>
<dbReference type="GO" id="GO:0003676">
    <property type="term" value="F:nucleic acid binding"/>
    <property type="evidence" value="ECO:0007669"/>
    <property type="project" value="InterPro"/>
</dbReference>
<feature type="coiled-coil region" evidence="6">
    <location>
        <begin position="852"/>
        <end position="879"/>
    </location>
</feature>
<dbReference type="InterPro" id="IPR036397">
    <property type="entry name" value="RNaseH_sf"/>
</dbReference>
<dbReference type="InterPro" id="IPR036875">
    <property type="entry name" value="Znf_CCHC_sf"/>
</dbReference>
<evidence type="ECO:0000259" key="9">
    <source>
        <dbReference type="PROSITE" id="PS50994"/>
    </source>
</evidence>
<feature type="region of interest" description="Disordered" evidence="7">
    <location>
        <begin position="2930"/>
        <end position="2949"/>
    </location>
</feature>
<feature type="compositionally biased region" description="Acidic residues" evidence="7">
    <location>
        <begin position="2671"/>
        <end position="2684"/>
    </location>
</feature>
<feature type="region of interest" description="Disordered" evidence="7">
    <location>
        <begin position="2510"/>
        <end position="2549"/>
    </location>
</feature>
<dbReference type="EMBL" id="JARYMX010000004">
    <property type="protein sequence ID" value="KAJ9551588.1"/>
    <property type="molecule type" value="Genomic_DNA"/>
</dbReference>
<feature type="domain" description="CCHC-type" evidence="8">
    <location>
        <begin position="3304"/>
        <end position="3320"/>
    </location>
</feature>
<dbReference type="InterPro" id="IPR025724">
    <property type="entry name" value="GAG-pre-integrase_dom"/>
</dbReference>
<feature type="compositionally biased region" description="Basic and acidic residues" evidence="7">
    <location>
        <begin position="2513"/>
        <end position="2530"/>
    </location>
</feature>
<evidence type="ECO:0000256" key="1">
    <source>
        <dbReference type="ARBA" id="ARBA00022670"/>
    </source>
</evidence>
<dbReference type="PROSITE" id="PS50158">
    <property type="entry name" value="ZF_CCHC"/>
    <property type="match status" value="2"/>
</dbReference>
<evidence type="ECO:0000256" key="3">
    <source>
        <dbReference type="ARBA" id="ARBA00022750"/>
    </source>
</evidence>
<accession>A0AA38TJF2</accession>
<feature type="compositionally biased region" description="Polar residues" evidence="7">
    <location>
        <begin position="1585"/>
        <end position="1644"/>
    </location>
</feature>
<keyword evidence="5" id="KW-0862">Zinc</keyword>
<feature type="domain" description="Integrase catalytic" evidence="9">
    <location>
        <begin position="1275"/>
        <end position="1441"/>
    </location>
</feature>
<protein>
    <recommendedName>
        <fullName evidence="12">Gag-pol polyprotein</fullName>
    </recommendedName>
</protein>
<comment type="caution">
    <text evidence="10">The sequence shown here is derived from an EMBL/GenBank/DDBJ whole genome shotgun (WGS) entry which is preliminary data.</text>
</comment>
<evidence type="ECO:0000256" key="2">
    <source>
        <dbReference type="ARBA" id="ARBA00022723"/>
    </source>
</evidence>
<evidence type="ECO:0000313" key="10">
    <source>
        <dbReference type="EMBL" id="KAJ9551588.1"/>
    </source>
</evidence>
<evidence type="ECO:0000313" key="11">
    <source>
        <dbReference type="Proteomes" id="UP001172457"/>
    </source>
</evidence>
<dbReference type="InterPro" id="IPR039537">
    <property type="entry name" value="Retrotran_Ty1/copia-like"/>
</dbReference>
<dbReference type="Pfam" id="PF00665">
    <property type="entry name" value="rve"/>
    <property type="match status" value="1"/>
</dbReference>
<dbReference type="SUPFAM" id="SSF56672">
    <property type="entry name" value="DNA/RNA polymerases"/>
    <property type="match status" value="1"/>
</dbReference>
<name>A0AA38TJF2_9ASTR</name>
<dbReference type="Gene3D" id="3.30.420.10">
    <property type="entry name" value="Ribonuclease H-like superfamily/Ribonuclease H"/>
    <property type="match status" value="1"/>
</dbReference>
<feature type="compositionally biased region" description="Basic and acidic residues" evidence="7">
    <location>
        <begin position="2708"/>
        <end position="2731"/>
    </location>
</feature>
<dbReference type="Pfam" id="PF25597">
    <property type="entry name" value="SH3_retrovirus"/>
    <property type="match status" value="1"/>
</dbReference>
<feature type="coiled-coil region" evidence="6">
    <location>
        <begin position="678"/>
        <end position="705"/>
    </location>
</feature>
<evidence type="ECO:0000259" key="8">
    <source>
        <dbReference type="PROSITE" id="PS50158"/>
    </source>
</evidence>
<keyword evidence="4" id="KW-0378">Hydrolase</keyword>
<evidence type="ECO:0000256" key="6">
    <source>
        <dbReference type="SAM" id="Coils"/>
    </source>
</evidence>
<proteinExistence type="predicted"/>
<dbReference type="PROSITE" id="PS50994">
    <property type="entry name" value="INTEGRASE"/>
    <property type="match status" value="1"/>
</dbReference>